<sequence>MKSKEATQSEYLPVGRSSNIHEHQEEESKFCSVKYRNLQVSSDSVQPFINHLSVVSPLMKKSKSAVALGIVSVAFVMVVLAVVISLLVIYVLPNGANSEISKGSEGYLIGVGRADCTGPIADVSLMGYAESNQKAGGILSRQYCRTFILAEQKNNTKRVIYVVAEIAVMSQRIRLEVMKQLKDKYGDLYNHNNVIMSATHTHSGPAGYFQNTLLILTSGGLIKPTLNAIVNGILKSIDIAHQNMVEGHIFMGTGLVEKSQINRSPLSYLQNPVSERRRYSSNTDKEMTVLKMVAKNGQEIGMFSWFAIHPVSMNNSNILVNSDNVGYAAYLFEQEKNEGYLPGKGPFVAAFMSSNLGDVSPNTKGPHCINTGQPCENMANYCVIGGAKMCIATGPGKDMFQSTQIIGSQIYSSAKEIYMKASKEIDGPISSVHRWVDMSNVTVQLNSTHTGKTCKPALGYSFAAGTIDGPGMFNFTQGTTEGHPFWDAIRDAFLVQPSNESIECHKPKPILLPIGELTKPYPWQSNIIDIQMFTIGSAAIVALPGEFTTMAGRRVREAVKKEFEIQGKAGMDIIISGLCSIYTHYITTYEEYQVQRYEGGSTIFGPHTLSAYIQLFEGLARALATNTTQDLPNIPEPPILNITNLNFLPPIIDAKPLGQTYGDVLQDVQPTYKMGQIAEVHFVGANPRSSTEYMSNFTFLTVEKYDTISKGWQVLHDDASWDTRLIWKKGKVDLDENVGYFTLR</sequence>
<dbReference type="GO" id="GO:0046514">
    <property type="term" value="P:ceramide catabolic process"/>
    <property type="evidence" value="ECO:0007669"/>
    <property type="project" value="InterPro"/>
</dbReference>
<feature type="region of interest" description="Disordered" evidence="8">
    <location>
        <begin position="1"/>
        <end position="20"/>
    </location>
</feature>
<gene>
    <name evidence="12" type="ORF">NXF25_011403</name>
</gene>
<dbReference type="PANTHER" id="PTHR12670">
    <property type="entry name" value="CERAMIDASE"/>
    <property type="match status" value="1"/>
</dbReference>
<feature type="domain" description="Neutral/alkaline non-lysosomal ceramidase C-terminal" evidence="11">
    <location>
        <begin position="616"/>
        <end position="732"/>
    </location>
</feature>
<comment type="similarity">
    <text evidence="1 7">Belongs to the neutral ceramidase family.</text>
</comment>
<evidence type="ECO:0000259" key="11">
    <source>
        <dbReference type="Pfam" id="PF17048"/>
    </source>
</evidence>
<protein>
    <recommendedName>
        <fullName evidence="3 7">Neutral ceramidase</fullName>
        <ecNumber evidence="2 7">3.5.1.23</ecNumber>
    </recommendedName>
</protein>
<dbReference type="Proteomes" id="UP001474421">
    <property type="component" value="Unassembled WGS sequence"/>
</dbReference>
<comment type="caution">
    <text evidence="12">The sequence shown here is derived from an EMBL/GenBank/DDBJ whole genome shotgun (WGS) entry which is preliminary data.</text>
</comment>
<dbReference type="PANTHER" id="PTHR12670:SF1">
    <property type="entry name" value="NEUTRAL CERAMIDASE"/>
    <property type="match status" value="1"/>
</dbReference>
<dbReference type="GO" id="GO:0042759">
    <property type="term" value="P:long-chain fatty acid biosynthetic process"/>
    <property type="evidence" value="ECO:0007669"/>
    <property type="project" value="TreeGrafter"/>
</dbReference>
<keyword evidence="6" id="KW-0862">Zinc</keyword>
<evidence type="ECO:0000256" key="3">
    <source>
        <dbReference type="ARBA" id="ARBA00019235"/>
    </source>
</evidence>
<dbReference type="InterPro" id="IPR031331">
    <property type="entry name" value="NEUT/ALK_ceramidase_C"/>
</dbReference>
<evidence type="ECO:0000256" key="5">
    <source>
        <dbReference type="PIRSR" id="PIRSR606823-1"/>
    </source>
</evidence>
<dbReference type="Pfam" id="PF04734">
    <property type="entry name" value="Ceramidase_alk"/>
    <property type="match status" value="1"/>
</dbReference>
<evidence type="ECO:0000256" key="9">
    <source>
        <dbReference type="SAM" id="Phobius"/>
    </source>
</evidence>
<dbReference type="Pfam" id="PF17048">
    <property type="entry name" value="Ceramidse_alk_C"/>
    <property type="match status" value="1"/>
</dbReference>
<dbReference type="GO" id="GO:0005576">
    <property type="term" value="C:extracellular region"/>
    <property type="evidence" value="ECO:0007669"/>
    <property type="project" value="TreeGrafter"/>
</dbReference>
<dbReference type="InterPro" id="IPR031329">
    <property type="entry name" value="NEUT/ALK_ceramidase_N"/>
</dbReference>
<accession>A0AAW1BFE1</accession>
<keyword evidence="4 7" id="KW-0378">Hydrolase</keyword>
<keyword evidence="9" id="KW-0812">Transmembrane</keyword>
<organism evidence="12 13">
    <name type="scientific">Crotalus adamanteus</name>
    <name type="common">Eastern diamondback rattlesnake</name>
    <dbReference type="NCBI Taxonomy" id="8729"/>
    <lineage>
        <taxon>Eukaryota</taxon>
        <taxon>Metazoa</taxon>
        <taxon>Chordata</taxon>
        <taxon>Craniata</taxon>
        <taxon>Vertebrata</taxon>
        <taxon>Euteleostomi</taxon>
        <taxon>Lepidosauria</taxon>
        <taxon>Squamata</taxon>
        <taxon>Bifurcata</taxon>
        <taxon>Unidentata</taxon>
        <taxon>Episquamata</taxon>
        <taxon>Toxicofera</taxon>
        <taxon>Serpentes</taxon>
        <taxon>Colubroidea</taxon>
        <taxon>Viperidae</taxon>
        <taxon>Crotalinae</taxon>
        <taxon>Crotalus</taxon>
    </lineage>
</organism>
<evidence type="ECO:0000256" key="4">
    <source>
        <dbReference type="ARBA" id="ARBA00022801"/>
    </source>
</evidence>
<feature type="binding site" evidence="6">
    <location>
        <position position="200"/>
    </location>
    <ligand>
        <name>Zn(2+)</name>
        <dbReference type="ChEBI" id="CHEBI:29105"/>
    </ligand>
</feature>
<feature type="binding site" evidence="6">
    <location>
        <position position="309"/>
    </location>
    <ligand>
        <name>Zn(2+)</name>
        <dbReference type="ChEBI" id="CHEBI:29105"/>
    </ligand>
</feature>
<feature type="domain" description="Neutral/alkaline non-lysosomal ceramidase N-terminal" evidence="10">
    <location>
        <begin position="107"/>
        <end position="614"/>
    </location>
</feature>
<dbReference type="InterPro" id="IPR038445">
    <property type="entry name" value="NCDase_C_sf"/>
</dbReference>
<feature type="binding site" evidence="6">
    <location>
        <position position="585"/>
    </location>
    <ligand>
        <name>Zn(2+)</name>
        <dbReference type="ChEBI" id="CHEBI:29105"/>
    </ligand>
</feature>
<dbReference type="EC" id="3.5.1.23" evidence="2 7"/>
<dbReference type="GO" id="GO:0046512">
    <property type="term" value="P:sphingosine biosynthetic process"/>
    <property type="evidence" value="ECO:0007669"/>
    <property type="project" value="TreeGrafter"/>
</dbReference>
<proteinExistence type="inferred from homology"/>
<keyword evidence="9" id="KW-1133">Transmembrane helix</keyword>
<name>A0AAW1BFE1_CROAD</name>
<evidence type="ECO:0000256" key="1">
    <source>
        <dbReference type="ARBA" id="ARBA00009835"/>
    </source>
</evidence>
<evidence type="ECO:0000313" key="13">
    <source>
        <dbReference type="Proteomes" id="UP001474421"/>
    </source>
</evidence>
<comment type="cofactor">
    <cofactor evidence="6">
        <name>Zn(2+)</name>
        <dbReference type="ChEBI" id="CHEBI:29105"/>
    </cofactor>
    <text evidence="6">Binds 1 zinc ion per subunit.</text>
</comment>
<evidence type="ECO:0000256" key="6">
    <source>
        <dbReference type="PIRSR" id="PIRSR606823-2"/>
    </source>
</evidence>
<evidence type="ECO:0000256" key="2">
    <source>
        <dbReference type="ARBA" id="ARBA00011891"/>
    </source>
</evidence>
<keyword evidence="6" id="KW-0479">Metal-binding</keyword>
<feature type="transmembrane region" description="Helical" evidence="9">
    <location>
        <begin position="66"/>
        <end position="92"/>
    </location>
</feature>
<dbReference type="EMBL" id="JAOTOJ010000005">
    <property type="protein sequence ID" value="KAK9400689.1"/>
    <property type="molecule type" value="Genomic_DNA"/>
</dbReference>
<dbReference type="AlphaFoldDB" id="A0AAW1BFE1"/>
<feature type="active site" description="Nucleophile" evidence="5">
    <location>
        <position position="360"/>
    </location>
</feature>
<dbReference type="Gene3D" id="2.60.40.2300">
    <property type="entry name" value="Neutral/alkaline non-lysosomal ceramidase, C-terminal domain"/>
    <property type="match status" value="1"/>
</dbReference>
<keyword evidence="13" id="KW-1185">Reference proteome</keyword>
<evidence type="ECO:0000256" key="7">
    <source>
        <dbReference type="RuleBase" id="RU366019"/>
    </source>
</evidence>
<comment type="catalytic activity">
    <reaction evidence="7">
        <text>an N-acylsphing-4-enine + H2O = sphing-4-enine + a fatty acid</text>
        <dbReference type="Rhea" id="RHEA:20856"/>
        <dbReference type="ChEBI" id="CHEBI:15377"/>
        <dbReference type="ChEBI" id="CHEBI:28868"/>
        <dbReference type="ChEBI" id="CHEBI:52639"/>
        <dbReference type="ChEBI" id="CHEBI:57756"/>
        <dbReference type="EC" id="3.5.1.23"/>
    </reaction>
</comment>
<dbReference type="InterPro" id="IPR006823">
    <property type="entry name" value="Ceramidase_alk"/>
</dbReference>
<evidence type="ECO:0000313" key="12">
    <source>
        <dbReference type="EMBL" id="KAK9400689.1"/>
    </source>
</evidence>
<keyword evidence="7" id="KW-0443">Lipid metabolism</keyword>
<dbReference type="GO" id="GO:0016020">
    <property type="term" value="C:membrane"/>
    <property type="evidence" value="ECO:0007669"/>
    <property type="project" value="GOC"/>
</dbReference>
<evidence type="ECO:0000259" key="10">
    <source>
        <dbReference type="Pfam" id="PF04734"/>
    </source>
</evidence>
<feature type="binding site" evidence="6">
    <location>
        <position position="546"/>
    </location>
    <ligand>
        <name>Zn(2+)</name>
        <dbReference type="ChEBI" id="CHEBI:29105"/>
    </ligand>
</feature>
<reference evidence="12 13" key="1">
    <citation type="journal article" date="2024" name="Proc. Natl. Acad. Sci. U.S.A.">
        <title>The genetic regulatory architecture and epigenomic basis for age-related changes in rattlesnake venom.</title>
        <authorList>
            <person name="Hogan M.P."/>
            <person name="Holding M.L."/>
            <person name="Nystrom G.S."/>
            <person name="Colston T.J."/>
            <person name="Bartlett D.A."/>
            <person name="Mason A.J."/>
            <person name="Ellsworth S.A."/>
            <person name="Rautsaw R.M."/>
            <person name="Lawrence K.C."/>
            <person name="Strickland J.L."/>
            <person name="He B."/>
            <person name="Fraser P."/>
            <person name="Margres M.J."/>
            <person name="Gilbert D.M."/>
            <person name="Gibbs H.L."/>
            <person name="Parkinson C.L."/>
            <person name="Rokyta D.R."/>
        </authorList>
    </citation>
    <scope>NUCLEOTIDE SEQUENCE [LARGE SCALE GENOMIC DNA]</scope>
    <source>
        <strain evidence="12">DRR0105</strain>
    </source>
</reference>
<dbReference type="GO" id="GO:0017040">
    <property type="term" value="F:N-acylsphingosine amidohydrolase activity"/>
    <property type="evidence" value="ECO:0007669"/>
    <property type="project" value="UniProtKB-UniRule"/>
</dbReference>
<keyword evidence="7" id="KW-0746">Sphingolipid metabolism</keyword>
<dbReference type="GO" id="GO:0046872">
    <property type="term" value="F:metal ion binding"/>
    <property type="evidence" value="ECO:0007669"/>
    <property type="project" value="UniProtKB-KW"/>
</dbReference>
<keyword evidence="9" id="KW-0472">Membrane</keyword>
<evidence type="ECO:0000256" key="8">
    <source>
        <dbReference type="SAM" id="MobiDB-lite"/>
    </source>
</evidence>